<dbReference type="EMBL" id="ANIZ01004565">
    <property type="protein sequence ID" value="ETI30015.1"/>
    <property type="molecule type" value="Genomic_DNA"/>
</dbReference>
<name>V9DSZ3_PHYNI</name>
<keyword evidence="3" id="KW-1185">Reference proteome</keyword>
<feature type="region of interest" description="Disordered" evidence="1">
    <location>
        <begin position="1"/>
        <end position="32"/>
    </location>
</feature>
<dbReference type="Proteomes" id="UP000018721">
    <property type="component" value="Unassembled WGS sequence"/>
</dbReference>
<organism evidence="2 3">
    <name type="scientific">Phytophthora nicotianae P1569</name>
    <dbReference type="NCBI Taxonomy" id="1317065"/>
    <lineage>
        <taxon>Eukaryota</taxon>
        <taxon>Sar</taxon>
        <taxon>Stramenopiles</taxon>
        <taxon>Oomycota</taxon>
        <taxon>Peronosporomycetes</taxon>
        <taxon>Peronosporales</taxon>
        <taxon>Peronosporaceae</taxon>
        <taxon>Phytophthora</taxon>
    </lineage>
</organism>
<evidence type="ECO:0000313" key="3">
    <source>
        <dbReference type="Proteomes" id="UP000018721"/>
    </source>
</evidence>
<reference evidence="2 3" key="1">
    <citation type="submission" date="2013-11" db="EMBL/GenBank/DDBJ databases">
        <title>The Genome Sequence of Phytophthora parasitica P1569.</title>
        <authorList>
            <consortium name="The Broad Institute Genomics Platform"/>
            <person name="Russ C."/>
            <person name="Tyler B."/>
            <person name="Panabieres F."/>
            <person name="Shan W."/>
            <person name="Tripathy S."/>
            <person name="Grunwald N."/>
            <person name="Machado M."/>
            <person name="Johnson C.S."/>
            <person name="Arredondo F."/>
            <person name="Hong C."/>
            <person name="Coffey M."/>
            <person name="Young S.K."/>
            <person name="Zeng Q."/>
            <person name="Gargeya S."/>
            <person name="Fitzgerald M."/>
            <person name="Abouelleil A."/>
            <person name="Alvarado L."/>
            <person name="Chapman S.B."/>
            <person name="Gainer-Dewar J."/>
            <person name="Goldberg J."/>
            <person name="Griggs A."/>
            <person name="Gujja S."/>
            <person name="Hansen M."/>
            <person name="Howarth C."/>
            <person name="Imamovic A."/>
            <person name="Ireland A."/>
            <person name="Larimer J."/>
            <person name="McCowan C."/>
            <person name="Murphy C."/>
            <person name="Pearson M."/>
            <person name="Poon T.W."/>
            <person name="Priest M."/>
            <person name="Roberts A."/>
            <person name="Saif S."/>
            <person name="Shea T."/>
            <person name="Sykes S."/>
            <person name="Wortman J."/>
            <person name="Nusbaum C."/>
            <person name="Birren B."/>
        </authorList>
    </citation>
    <scope>NUCLEOTIDE SEQUENCE [LARGE SCALE GENOMIC DNA]</scope>
    <source>
        <strain evidence="2 3">P1569</strain>
    </source>
</reference>
<comment type="caution">
    <text evidence="2">The sequence shown here is derived from an EMBL/GenBank/DDBJ whole genome shotgun (WGS) entry which is preliminary data.</text>
</comment>
<proteinExistence type="predicted"/>
<gene>
    <name evidence="2" type="ORF">F443_22866</name>
</gene>
<accession>V9DSZ3</accession>
<sequence>MGLRSPPNEDQAVRPPAEASVSQPNKDVRKGN</sequence>
<dbReference type="AlphaFoldDB" id="V9DSZ3"/>
<evidence type="ECO:0000313" key="2">
    <source>
        <dbReference type="EMBL" id="ETI30015.1"/>
    </source>
</evidence>
<protein>
    <submittedName>
        <fullName evidence="2">Uncharacterized protein</fullName>
    </submittedName>
</protein>
<evidence type="ECO:0000256" key="1">
    <source>
        <dbReference type="SAM" id="MobiDB-lite"/>
    </source>
</evidence>
<dbReference type="HOGENOM" id="CLU_3393250_0_0_1"/>